<protein>
    <submittedName>
        <fullName evidence="1">Uncharacterized protein</fullName>
    </submittedName>
</protein>
<accession>A0A2P2QBQ2</accession>
<organism evidence="1">
    <name type="scientific">Rhizophora mucronata</name>
    <name type="common">Asiatic mangrove</name>
    <dbReference type="NCBI Taxonomy" id="61149"/>
    <lineage>
        <taxon>Eukaryota</taxon>
        <taxon>Viridiplantae</taxon>
        <taxon>Streptophyta</taxon>
        <taxon>Embryophyta</taxon>
        <taxon>Tracheophyta</taxon>
        <taxon>Spermatophyta</taxon>
        <taxon>Magnoliopsida</taxon>
        <taxon>eudicotyledons</taxon>
        <taxon>Gunneridae</taxon>
        <taxon>Pentapetalae</taxon>
        <taxon>rosids</taxon>
        <taxon>fabids</taxon>
        <taxon>Malpighiales</taxon>
        <taxon>Rhizophoraceae</taxon>
        <taxon>Rhizophora</taxon>
    </lineage>
</organism>
<dbReference type="EMBL" id="GGEC01083870">
    <property type="protein sequence ID" value="MBX64354.1"/>
    <property type="molecule type" value="Transcribed_RNA"/>
</dbReference>
<evidence type="ECO:0000313" key="1">
    <source>
        <dbReference type="EMBL" id="MBX64354.1"/>
    </source>
</evidence>
<name>A0A2P2QBQ2_RHIMU</name>
<sequence>MSIGHMYLSLNQSQLPNITLFIVPHIIDNVSTKCKQRNQNIYSICHPLTRLHAMA</sequence>
<proteinExistence type="predicted"/>
<dbReference type="AlphaFoldDB" id="A0A2P2QBQ2"/>
<reference evidence="1" key="1">
    <citation type="submission" date="2018-02" db="EMBL/GenBank/DDBJ databases">
        <title>Rhizophora mucronata_Transcriptome.</title>
        <authorList>
            <person name="Meera S.P."/>
            <person name="Sreeshan A."/>
            <person name="Augustine A."/>
        </authorList>
    </citation>
    <scope>NUCLEOTIDE SEQUENCE</scope>
    <source>
        <tissue evidence="1">Leaf</tissue>
    </source>
</reference>